<name>A0A944CE49_9HYPH</name>
<reference evidence="2" key="2">
    <citation type="journal article" date="2021" name="Microorganisms">
        <title>Bacterial Dimethylsulfoniopropionate Biosynthesis in the East China Sea.</title>
        <authorList>
            <person name="Liu J."/>
            <person name="Zhang Y."/>
            <person name="Liu J."/>
            <person name="Zhong H."/>
            <person name="Williams B.T."/>
            <person name="Zheng Y."/>
            <person name="Curson A.R.J."/>
            <person name="Sun C."/>
            <person name="Sun H."/>
            <person name="Song D."/>
            <person name="Wagner Mackenzie B."/>
            <person name="Bermejo Martinez A."/>
            <person name="Todd J.D."/>
            <person name="Zhang X.H."/>
        </authorList>
    </citation>
    <scope>NUCLEOTIDE SEQUENCE</scope>
    <source>
        <strain evidence="2">AESS21</strain>
    </source>
</reference>
<dbReference type="EMBL" id="QTKU01000002">
    <property type="protein sequence ID" value="MBS8260283.1"/>
    <property type="molecule type" value="Genomic_DNA"/>
</dbReference>
<gene>
    <name evidence="2" type="ORF">DYI23_08645</name>
</gene>
<evidence type="ECO:0000313" key="2">
    <source>
        <dbReference type="EMBL" id="MBS8260283.1"/>
    </source>
</evidence>
<comment type="caution">
    <text evidence="2">The sequence shown here is derived from an EMBL/GenBank/DDBJ whole genome shotgun (WGS) entry which is preliminary data.</text>
</comment>
<accession>A0A944CE49</accession>
<reference evidence="2" key="1">
    <citation type="submission" date="2018-08" db="EMBL/GenBank/DDBJ databases">
        <authorList>
            <person name="Jin W."/>
            <person name="Wang H."/>
            <person name="Yang Y."/>
            <person name="Li M."/>
            <person name="Liu J."/>
        </authorList>
    </citation>
    <scope>NUCLEOTIDE SEQUENCE</scope>
    <source>
        <strain evidence="2">AESS21</strain>
    </source>
</reference>
<dbReference type="Proteomes" id="UP000705379">
    <property type="component" value="Unassembled WGS sequence"/>
</dbReference>
<sequence>MWLDGWFGKHGPDDANAPQEDNLTLTRDKDGTLRPDNSGPGKGNRGEDMMLGSNPNSKPGAPPKPPSSKSPTPDVSALNSQVVQAVQFANTENSNYASELVATPPDIMVSTTTGLAVQDAKNYMNAIMQIAVAAQAVAIKKAAEGPEPVAALKEIPLLTEIQNMVTQAVGVYGSVSTAAGTSAKTVIGDLKSG</sequence>
<proteinExistence type="predicted"/>
<organism evidence="2 3">
    <name type="scientific">Roseibium polysiphoniae</name>
    <dbReference type="NCBI Taxonomy" id="2571221"/>
    <lineage>
        <taxon>Bacteria</taxon>
        <taxon>Pseudomonadati</taxon>
        <taxon>Pseudomonadota</taxon>
        <taxon>Alphaproteobacteria</taxon>
        <taxon>Hyphomicrobiales</taxon>
        <taxon>Stappiaceae</taxon>
        <taxon>Roseibium</taxon>
    </lineage>
</organism>
<dbReference type="RefSeq" id="WP_213215861.1">
    <property type="nucleotide sequence ID" value="NZ_QTKU01000002.1"/>
</dbReference>
<evidence type="ECO:0000256" key="1">
    <source>
        <dbReference type="SAM" id="MobiDB-lite"/>
    </source>
</evidence>
<dbReference type="AlphaFoldDB" id="A0A944CE49"/>
<feature type="region of interest" description="Disordered" evidence="1">
    <location>
        <begin position="1"/>
        <end position="77"/>
    </location>
</feature>
<evidence type="ECO:0000313" key="3">
    <source>
        <dbReference type="Proteomes" id="UP000705379"/>
    </source>
</evidence>
<protein>
    <submittedName>
        <fullName evidence="2">Uncharacterized protein</fullName>
    </submittedName>
</protein>